<evidence type="ECO:0000313" key="3">
    <source>
        <dbReference type="Proteomes" id="UP000076871"/>
    </source>
</evidence>
<organism evidence="2 3">
    <name type="scientific">Laetiporus sulphureus 93-53</name>
    <dbReference type="NCBI Taxonomy" id="1314785"/>
    <lineage>
        <taxon>Eukaryota</taxon>
        <taxon>Fungi</taxon>
        <taxon>Dikarya</taxon>
        <taxon>Basidiomycota</taxon>
        <taxon>Agaricomycotina</taxon>
        <taxon>Agaricomycetes</taxon>
        <taxon>Polyporales</taxon>
        <taxon>Laetiporus</taxon>
    </lineage>
</organism>
<dbReference type="AlphaFoldDB" id="A0A165CEQ7"/>
<name>A0A165CEQ7_9APHY</name>
<dbReference type="Proteomes" id="UP000076871">
    <property type="component" value="Unassembled WGS sequence"/>
</dbReference>
<dbReference type="GeneID" id="63826773"/>
<protein>
    <submittedName>
        <fullName evidence="2">Uncharacterized protein</fullName>
    </submittedName>
</protein>
<proteinExistence type="predicted"/>
<evidence type="ECO:0000313" key="2">
    <source>
        <dbReference type="EMBL" id="KZT02679.1"/>
    </source>
</evidence>
<reference evidence="2 3" key="1">
    <citation type="journal article" date="2016" name="Mol. Biol. Evol.">
        <title>Comparative Genomics of Early-Diverging Mushroom-Forming Fungi Provides Insights into the Origins of Lignocellulose Decay Capabilities.</title>
        <authorList>
            <person name="Nagy L.G."/>
            <person name="Riley R."/>
            <person name="Tritt A."/>
            <person name="Adam C."/>
            <person name="Daum C."/>
            <person name="Floudas D."/>
            <person name="Sun H."/>
            <person name="Yadav J.S."/>
            <person name="Pangilinan J."/>
            <person name="Larsson K.H."/>
            <person name="Matsuura K."/>
            <person name="Barry K."/>
            <person name="Labutti K."/>
            <person name="Kuo R."/>
            <person name="Ohm R.A."/>
            <person name="Bhattacharya S.S."/>
            <person name="Shirouzu T."/>
            <person name="Yoshinaga Y."/>
            <person name="Martin F.M."/>
            <person name="Grigoriev I.V."/>
            <person name="Hibbett D.S."/>
        </authorList>
    </citation>
    <scope>NUCLEOTIDE SEQUENCE [LARGE SCALE GENOMIC DNA]</scope>
    <source>
        <strain evidence="2 3">93-53</strain>
    </source>
</reference>
<feature type="compositionally biased region" description="Basic and acidic residues" evidence="1">
    <location>
        <begin position="25"/>
        <end position="36"/>
    </location>
</feature>
<feature type="region of interest" description="Disordered" evidence="1">
    <location>
        <begin position="25"/>
        <end position="60"/>
    </location>
</feature>
<accession>A0A165CEQ7</accession>
<dbReference type="EMBL" id="KV427650">
    <property type="protein sequence ID" value="KZT02679.1"/>
    <property type="molecule type" value="Genomic_DNA"/>
</dbReference>
<keyword evidence="3" id="KW-1185">Reference proteome</keyword>
<dbReference type="InParanoid" id="A0A165CEQ7"/>
<dbReference type="RefSeq" id="XP_040760419.1">
    <property type="nucleotide sequence ID" value="XM_040909744.1"/>
</dbReference>
<sequence length="60" mass="7005">MDLPAHASNVMRDELQYLHKAHNLKLHDRKSSERRWKSSTSNKIKKKVKTSQRGTSKFLG</sequence>
<evidence type="ECO:0000256" key="1">
    <source>
        <dbReference type="SAM" id="MobiDB-lite"/>
    </source>
</evidence>
<gene>
    <name evidence="2" type="ORF">LAESUDRAFT_729923</name>
</gene>
<feature type="compositionally biased region" description="Polar residues" evidence="1">
    <location>
        <begin position="51"/>
        <end position="60"/>
    </location>
</feature>